<reference evidence="2" key="1">
    <citation type="submission" date="2020-12" db="EMBL/GenBank/DDBJ databases">
        <title>Enhanced detection system for hospital associated transmission using whole genome sequencing surveillance.</title>
        <authorList>
            <person name="Harrison L.H."/>
            <person name="Van Tyne D."/>
            <person name="Marsh J.W."/>
            <person name="Griffith M.P."/>
            <person name="Snyder D.J."/>
            <person name="Cooper V.S."/>
            <person name="Mustapha M."/>
        </authorList>
    </citation>
    <scope>NUCLEOTIDE SEQUENCE</scope>
    <source>
        <strain evidence="2">PSB00042</strain>
    </source>
</reference>
<comment type="caution">
    <text evidence="2">The sequence shown here is derived from an EMBL/GenBank/DDBJ whole genome shotgun (WGS) entry which is preliminary data.</text>
</comment>
<protein>
    <submittedName>
        <fullName evidence="2">Uncharacterized protein</fullName>
    </submittedName>
</protein>
<dbReference type="EMBL" id="JAEHTE010000001">
    <property type="protein sequence ID" value="MBI6882510.1"/>
    <property type="molecule type" value="Genomic_DNA"/>
</dbReference>
<dbReference type="RefSeq" id="WP_198746127.1">
    <property type="nucleotide sequence ID" value="NZ_JAEHTE010000001.1"/>
</dbReference>
<name>A0A8I1E9X0_PSEPU</name>
<evidence type="ECO:0000313" key="2">
    <source>
        <dbReference type="EMBL" id="MBI6882510.1"/>
    </source>
</evidence>
<accession>A0A8I1E9X0</accession>
<feature type="coiled-coil region" evidence="1">
    <location>
        <begin position="314"/>
        <end position="362"/>
    </location>
</feature>
<evidence type="ECO:0000256" key="1">
    <source>
        <dbReference type="SAM" id="Coils"/>
    </source>
</evidence>
<gene>
    <name evidence="2" type="ORF">JEU22_01180</name>
</gene>
<dbReference type="AlphaFoldDB" id="A0A8I1E9X0"/>
<organism evidence="2 3">
    <name type="scientific">Pseudomonas putida</name>
    <name type="common">Arthrobacter siderocapsulatus</name>
    <dbReference type="NCBI Taxonomy" id="303"/>
    <lineage>
        <taxon>Bacteria</taxon>
        <taxon>Pseudomonadati</taxon>
        <taxon>Pseudomonadota</taxon>
        <taxon>Gammaproteobacteria</taxon>
        <taxon>Pseudomonadales</taxon>
        <taxon>Pseudomonadaceae</taxon>
        <taxon>Pseudomonas</taxon>
    </lineage>
</organism>
<sequence>MLVYANLLRFEPEDGRHQLIRIFSNWLSRKVRRSIDADRVEHGIRELNLPGGSMLKTSSTPFIDEENSYPFLFNAEFSHGDQQVPGRRWILEFGMRQHQKFSTVDCSILLRTDDKSVTGNPPTFITRPRYVQDLVEACRPISQTPGLFPKKLDHESCIAYLGEVERTDRPAPLVVISPYNDGGYPLDPEYLRNQVLGLAHVVVISSPDDYIKMEDEIGRRYLAFDGGLKIIWPYGHRSHHATPETTLLLPDQPGSSTDPNVGLERRVLIELTKRLNHQNSLRHISSDDVAEATLRAKMYADMAKIRMASGTKNSKEYEELLDHADAELRGKDEKIDNLSSQNITLEAEVVRLQAELDRVRSISPVHSKSDLPADSSESGTLMREAVLAMHNGSMSLYQALEMIQVMFPERITVLPSAFSSAKESDAGMFRHPEKAFSFLSKLATDYWEILANGGSEQQAKGAFGPNAYSATENNLTTNGKKLRTFLYDGNKVLMEKHLKYGVKDSLATTLRIHFKWFDAEGKVVIGHCGKHLDF</sequence>
<evidence type="ECO:0000313" key="3">
    <source>
        <dbReference type="Proteomes" id="UP000637061"/>
    </source>
</evidence>
<keyword evidence="1" id="KW-0175">Coiled coil</keyword>
<dbReference type="Proteomes" id="UP000637061">
    <property type="component" value="Unassembled WGS sequence"/>
</dbReference>
<proteinExistence type="predicted"/>